<dbReference type="InterPro" id="IPR006086">
    <property type="entry name" value="XPG-I_dom"/>
</dbReference>
<keyword evidence="4" id="KW-0496">Mitochondrion</keyword>
<feature type="region of interest" description="Disordered" evidence="6">
    <location>
        <begin position="133"/>
        <end position="163"/>
    </location>
</feature>
<sequence>MGIPKLWPRLNPIMERAHLSDFKGKRVALDFSIMVHTATHAFALQKQNNALSTNFGKMVEREKTAEEREQDEKNREEQFIKQCTLSIVNKVLAMIQEGIELLIVLDGTTPPLKRETTAKRKADMAEARDYMDATDFNPESGPTAPEPDAPAAPLPSFDDPDIDYDAIELDNPIKDNTTSEGMTESNHAEPAPIFQHFKKSDEAKKRFQAARKAGATSAEFQIIYGNLLSAFRAQNIPFMVSPYESDAQLAFLANTKVQSKTTQKLEPLVHLVISSDSDCVPHGIPQILSKTDASNHGELYLKTDLCNLPADFALADFSDGMMVCFCILAGCDYLSNLDQLGIVKAHQFVTTAFHEYHNSLEPKETLTSPLKKLFDSLRATTMMKKLPLYEQELYLNNFLRSLVMFRHPVIFSQISGEQEIMDREDDDLLAYEPYEKMVTDDEIVQSICGEIVEPAIAQGMSMGWINARTLHLVEGSRGEKPPEDLKTEYEEWVAGGGIEELDERRQRRRDEREAELQKMKEECDAIEKEKLKGARLKEEKLKEEKRRKKRKQKGATHLEEMYRERFEALYSKYAPKKVKKISSVMAKYKDNLAEALAAAEEKYAGEAGPPIVSDYPDKVSLSPRMKSPKKRAAASTPKVRARDVQKETQESAQSTQSNVSSAGDDRPLNAMELRLLEAVEKKTQAIGERARNQAREEKERCKESSLEETEDEAEESPAAGKELAEALQFKKVSQHISKPKKRSGQHPVAKDIEKENTPEDENLSEPAPNSPAPNSPAHSASLKESEDFLSPLQTTSRIAAPGWSTRAPDEGRKREMNIDDDGWFESSSDEGDIADIRPLVLPDVDGEEEGSGKGGGSDSDSDSSDPARFLGEKGTKVVARKKTKAKMSSKAPATTLKGWTNKAETTKLRYHKPVQPGRPGWNNSIWTSEAKSCMTKGIEKYAPDGILQKKKSGPLRQIKNDPEFAHELRNFDISQMRSWWRNQERKKERDSKPLTKAQQLQLRKKW</sequence>
<dbReference type="SMART" id="SM00484">
    <property type="entry name" value="XPGI"/>
    <property type="match status" value="1"/>
</dbReference>
<keyword evidence="5" id="KW-0175">Coiled coil</keyword>
<evidence type="ECO:0000313" key="10">
    <source>
        <dbReference type="Proteomes" id="UP001165160"/>
    </source>
</evidence>
<organism evidence="9 10">
    <name type="scientific">Triparma verrucosa</name>
    <dbReference type="NCBI Taxonomy" id="1606542"/>
    <lineage>
        <taxon>Eukaryota</taxon>
        <taxon>Sar</taxon>
        <taxon>Stramenopiles</taxon>
        <taxon>Ochrophyta</taxon>
        <taxon>Bolidophyceae</taxon>
        <taxon>Parmales</taxon>
        <taxon>Triparmaceae</taxon>
        <taxon>Triparma</taxon>
    </lineage>
</organism>
<evidence type="ECO:0000256" key="2">
    <source>
        <dbReference type="ARBA" id="ARBA00022722"/>
    </source>
</evidence>
<keyword evidence="3" id="KW-0378">Hydrolase</keyword>
<feature type="region of interest" description="Disordered" evidence="6">
    <location>
        <begin position="602"/>
        <end position="900"/>
    </location>
</feature>
<feature type="compositionally biased region" description="Basic and acidic residues" evidence="6">
    <location>
        <begin position="748"/>
        <end position="757"/>
    </location>
</feature>
<feature type="domain" description="XPG N-terminal" evidence="8">
    <location>
        <begin position="1"/>
        <end position="127"/>
    </location>
</feature>
<dbReference type="Proteomes" id="UP001165160">
    <property type="component" value="Unassembled WGS sequence"/>
</dbReference>
<feature type="compositionally biased region" description="Acidic residues" evidence="6">
    <location>
        <begin position="818"/>
        <end position="833"/>
    </location>
</feature>
<dbReference type="InterPro" id="IPR006085">
    <property type="entry name" value="XPG_DNA_repair_N"/>
</dbReference>
<feature type="compositionally biased region" description="Polar residues" evidence="6">
    <location>
        <begin position="996"/>
        <end position="1006"/>
    </location>
</feature>
<evidence type="ECO:0008006" key="11">
    <source>
        <dbReference type="Google" id="ProtNLM"/>
    </source>
</evidence>
<evidence type="ECO:0000256" key="5">
    <source>
        <dbReference type="SAM" id="Coils"/>
    </source>
</evidence>
<dbReference type="GO" id="GO:0017108">
    <property type="term" value="F:5'-flap endonuclease activity"/>
    <property type="evidence" value="ECO:0007669"/>
    <property type="project" value="TreeGrafter"/>
</dbReference>
<evidence type="ECO:0000256" key="1">
    <source>
        <dbReference type="ARBA" id="ARBA00022553"/>
    </source>
</evidence>
<evidence type="ECO:0000259" key="7">
    <source>
        <dbReference type="SMART" id="SM00484"/>
    </source>
</evidence>
<dbReference type="InterPro" id="IPR029060">
    <property type="entry name" value="PIN-like_dom_sf"/>
</dbReference>
<keyword evidence="2" id="KW-0540">Nuclease</keyword>
<dbReference type="Gene3D" id="1.10.150.20">
    <property type="entry name" value="5' to 3' exonuclease, C-terminal subdomain"/>
    <property type="match status" value="1"/>
</dbReference>
<dbReference type="PANTHER" id="PTHR11081">
    <property type="entry name" value="FLAP ENDONUCLEASE FAMILY MEMBER"/>
    <property type="match status" value="1"/>
</dbReference>
<feature type="coiled-coil region" evidence="5">
    <location>
        <begin position="498"/>
        <end position="551"/>
    </location>
</feature>
<feature type="compositionally biased region" description="Basic and acidic residues" evidence="6">
    <location>
        <begin position="674"/>
        <end position="705"/>
    </location>
</feature>
<dbReference type="AlphaFoldDB" id="A0A9W7F017"/>
<evidence type="ECO:0000256" key="4">
    <source>
        <dbReference type="ARBA" id="ARBA00023128"/>
    </source>
</evidence>
<feature type="compositionally biased region" description="Acidic residues" evidence="6">
    <location>
        <begin position="706"/>
        <end position="715"/>
    </location>
</feature>
<dbReference type="InterPro" id="IPR006084">
    <property type="entry name" value="XPG/Rad2"/>
</dbReference>
<accession>A0A9W7F017</accession>
<dbReference type="InterPro" id="IPR036279">
    <property type="entry name" value="5-3_exonuclease_C_sf"/>
</dbReference>
<feature type="compositionally biased region" description="Polar residues" evidence="6">
    <location>
        <begin position="650"/>
        <end position="661"/>
    </location>
</feature>
<dbReference type="Pfam" id="PF00752">
    <property type="entry name" value="XPG_N"/>
    <property type="match status" value="1"/>
</dbReference>
<gene>
    <name evidence="9" type="ORF">TrVE_jg6645</name>
</gene>
<dbReference type="SUPFAM" id="SSF47807">
    <property type="entry name" value="5' to 3' exonuclease, C-terminal subdomain"/>
    <property type="match status" value="1"/>
</dbReference>
<reference evidence="10" key="1">
    <citation type="journal article" date="2023" name="Commun. Biol.">
        <title>Genome analysis of Parmales, the sister group of diatoms, reveals the evolutionary specialization of diatoms from phago-mixotrophs to photoautotrophs.</title>
        <authorList>
            <person name="Ban H."/>
            <person name="Sato S."/>
            <person name="Yoshikawa S."/>
            <person name="Yamada K."/>
            <person name="Nakamura Y."/>
            <person name="Ichinomiya M."/>
            <person name="Sato N."/>
            <person name="Blanc-Mathieu R."/>
            <person name="Endo H."/>
            <person name="Kuwata A."/>
            <person name="Ogata H."/>
        </authorList>
    </citation>
    <scope>NUCLEOTIDE SEQUENCE [LARGE SCALE GENOMIC DNA]</scope>
    <source>
        <strain evidence="10">NIES 3699</strain>
    </source>
</reference>
<feature type="compositionally biased region" description="Basic and acidic residues" evidence="6">
    <location>
        <begin position="640"/>
        <end position="649"/>
    </location>
</feature>
<comment type="caution">
    <text evidence="9">The sequence shown here is derived from an EMBL/GenBank/DDBJ whole genome shotgun (WGS) entry which is preliminary data.</text>
</comment>
<keyword evidence="10" id="KW-1185">Reference proteome</keyword>
<dbReference type="EMBL" id="BRXX01000187">
    <property type="protein sequence ID" value="GMH96662.1"/>
    <property type="molecule type" value="Genomic_DNA"/>
</dbReference>
<feature type="compositionally biased region" description="Basic and acidic residues" evidence="6">
    <location>
        <begin position="807"/>
        <end position="817"/>
    </location>
</feature>
<evidence type="ECO:0000256" key="6">
    <source>
        <dbReference type="SAM" id="MobiDB-lite"/>
    </source>
</evidence>
<name>A0A9W7F017_9STRA</name>
<dbReference type="PRINTS" id="PR00853">
    <property type="entry name" value="XPGRADSUPER"/>
</dbReference>
<proteinExistence type="predicted"/>
<evidence type="ECO:0000259" key="8">
    <source>
        <dbReference type="SMART" id="SM00485"/>
    </source>
</evidence>
<feature type="compositionally biased region" description="Basic and acidic residues" evidence="6">
    <location>
        <begin position="982"/>
        <end position="993"/>
    </location>
</feature>
<evidence type="ECO:0000256" key="3">
    <source>
        <dbReference type="ARBA" id="ARBA00022801"/>
    </source>
</evidence>
<dbReference type="SMART" id="SM00485">
    <property type="entry name" value="XPGN"/>
    <property type="match status" value="1"/>
</dbReference>
<feature type="compositionally biased region" description="Basic residues" evidence="6">
    <location>
        <begin position="878"/>
        <end position="887"/>
    </location>
</feature>
<dbReference type="PANTHER" id="PTHR11081:SF65">
    <property type="entry name" value="DNA DAMAGE-INDUCIBLE PROTEIN DIN7-RELATED"/>
    <property type="match status" value="1"/>
</dbReference>
<feature type="region of interest" description="Disordered" evidence="6">
    <location>
        <begin position="981"/>
        <end position="1006"/>
    </location>
</feature>
<dbReference type="Pfam" id="PF00867">
    <property type="entry name" value="XPG_I"/>
    <property type="match status" value="1"/>
</dbReference>
<keyword evidence="1" id="KW-0597">Phosphoprotein</keyword>
<feature type="compositionally biased region" description="Pro residues" evidence="6">
    <location>
        <begin position="144"/>
        <end position="153"/>
    </location>
</feature>
<dbReference type="Gene3D" id="3.40.50.1010">
    <property type="entry name" value="5'-nuclease"/>
    <property type="match status" value="1"/>
</dbReference>
<dbReference type="SUPFAM" id="SSF88723">
    <property type="entry name" value="PIN domain-like"/>
    <property type="match status" value="1"/>
</dbReference>
<protein>
    <recommendedName>
        <fullName evidence="11">Exonuclease 1</fullName>
    </recommendedName>
</protein>
<feature type="domain" description="XPG-I" evidence="7">
    <location>
        <begin position="232"/>
        <end position="314"/>
    </location>
</feature>
<evidence type="ECO:0000313" key="9">
    <source>
        <dbReference type="EMBL" id="GMH96662.1"/>
    </source>
</evidence>